<evidence type="ECO:0000313" key="2">
    <source>
        <dbReference type="EMBL" id="EHK40110.1"/>
    </source>
</evidence>
<organism evidence="2 3">
    <name type="scientific">Hypocrea atroviridis (strain ATCC 20476 / IMI 206040)</name>
    <name type="common">Trichoderma atroviride</name>
    <dbReference type="NCBI Taxonomy" id="452589"/>
    <lineage>
        <taxon>Eukaryota</taxon>
        <taxon>Fungi</taxon>
        <taxon>Dikarya</taxon>
        <taxon>Ascomycota</taxon>
        <taxon>Pezizomycotina</taxon>
        <taxon>Sordariomycetes</taxon>
        <taxon>Hypocreomycetidae</taxon>
        <taxon>Hypocreales</taxon>
        <taxon>Hypocreaceae</taxon>
        <taxon>Trichoderma</taxon>
    </lineage>
</organism>
<accession>G9PAS8</accession>
<dbReference type="EMBL" id="ABDG02000028">
    <property type="protein sequence ID" value="EHK40110.1"/>
    <property type="molecule type" value="Genomic_DNA"/>
</dbReference>
<dbReference type="InterPro" id="IPR000719">
    <property type="entry name" value="Prot_kinase_dom"/>
</dbReference>
<dbReference type="Proteomes" id="UP000005426">
    <property type="component" value="Unassembled WGS sequence"/>
</dbReference>
<dbReference type="InterPro" id="IPR011009">
    <property type="entry name" value="Kinase-like_dom_sf"/>
</dbReference>
<dbReference type="Pfam" id="PF00069">
    <property type="entry name" value="Pkinase"/>
    <property type="match status" value="1"/>
</dbReference>
<dbReference type="GO" id="GO:0005524">
    <property type="term" value="F:ATP binding"/>
    <property type="evidence" value="ECO:0007669"/>
    <property type="project" value="InterPro"/>
</dbReference>
<sequence length="349" mass="39865">MAALPRYEMEYHITSMLEGDDDATFTARRNGKIFYIETSPLNFVNSPAATHKYKSYLEVLQSGEEVLNEIYDIDVYDWVMAPFEPLLIELAPDPPMESVENIRVTLKEYFYPEFFVIILDIIDEKLQPRRVLTERSPHWPSYVCFDDDFLDDLETWTAFYDPAGIVTSHEKPEDALFKPPKKVLIEKGQIACFLKRCHGSVQIIQELKTYKKIHAAGLDSQVNLCHMYGIVMDDNNFILGLLLTHIERGRPLSNIVSPEEPNDPLPAVRERWMGQIEAALSALHASDIVWGDVKAENILIDEKNNAWLIDFGGGYTEGWVDKDVAGTAAGDFAGMAELKRLLFPSTWWR</sequence>
<evidence type="ECO:0000259" key="1">
    <source>
        <dbReference type="Pfam" id="PF00069"/>
    </source>
</evidence>
<dbReference type="STRING" id="452589.G9PAS8"/>
<dbReference type="GeneID" id="25783712"/>
<reference evidence="2 3" key="1">
    <citation type="journal article" date="2011" name="Genome Biol.">
        <title>Comparative genome sequence analysis underscores mycoparasitism as the ancestral life style of Trichoderma.</title>
        <authorList>
            <person name="Kubicek C.P."/>
            <person name="Herrera-Estrella A."/>
            <person name="Seidl-Seiboth V."/>
            <person name="Martinez D.A."/>
            <person name="Druzhinina I.S."/>
            <person name="Thon M."/>
            <person name="Zeilinger S."/>
            <person name="Casas-Flores S."/>
            <person name="Horwitz B.A."/>
            <person name="Mukherjee P.K."/>
            <person name="Mukherjee M."/>
            <person name="Kredics L."/>
            <person name="Alcaraz L.D."/>
            <person name="Aerts A."/>
            <person name="Antal Z."/>
            <person name="Atanasova L."/>
            <person name="Cervantes-Badillo M.G."/>
            <person name="Challacombe J."/>
            <person name="Chertkov O."/>
            <person name="McCluskey K."/>
            <person name="Coulpier F."/>
            <person name="Deshpande N."/>
            <person name="von Doehren H."/>
            <person name="Ebbole D.J."/>
            <person name="Esquivel-Naranjo E.U."/>
            <person name="Fekete E."/>
            <person name="Flipphi M."/>
            <person name="Glaser F."/>
            <person name="Gomez-Rodriguez E.Y."/>
            <person name="Gruber S."/>
            <person name="Han C."/>
            <person name="Henrissat B."/>
            <person name="Hermosa R."/>
            <person name="Hernandez-Onate M."/>
            <person name="Karaffa L."/>
            <person name="Kosti I."/>
            <person name="Le Crom S."/>
            <person name="Lindquist E."/>
            <person name="Lucas S."/>
            <person name="Luebeck M."/>
            <person name="Luebeck P.S."/>
            <person name="Margeot A."/>
            <person name="Metz B."/>
            <person name="Misra M."/>
            <person name="Nevalainen H."/>
            <person name="Omann M."/>
            <person name="Packer N."/>
            <person name="Perrone G."/>
            <person name="Uresti-Rivera E.E."/>
            <person name="Salamov A."/>
            <person name="Schmoll M."/>
            <person name="Seiboth B."/>
            <person name="Shapiro H."/>
            <person name="Sukno S."/>
            <person name="Tamayo-Ramos J.A."/>
            <person name="Tisch D."/>
            <person name="Wiest A."/>
            <person name="Wilkinson H.H."/>
            <person name="Zhang M."/>
            <person name="Coutinho P.M."/>
            <person name="Kenerley C.M."/>
            <person name="Monte E."/>
            <person name="Baker S.E."/>
            <person name="Grigoriev I.V."/>
        </authorList>
    </citation>
    <scope>NUCLEOTIDE SEQUENCE [LARGE SCALE GENOMIC DNA]</scope>
    <source>
        <strain evidence="3">ATCC 20476 / IMI 206040</strain>
    </source>
</reference>
<keyword evidence="3" id="KW-1185">Reference proteome</keyword>
<dbReference type="eggNOG" id="ENOG502SQ23">
    <property type="taxonomic scope" value="Eukaryota"/>
</dbReference>
<dbReference type="KEGG" id="tatv:25783712"/>
<dbReference type="AlphaFoldDB" id="G9PAS8"/>
<comment type="caution">
    <text evidence="2">The sequence shown here is derived from an EMBL/GenBank/DDBJ whole genome shotgun (WGS) entry which is preliminary data.</text>
</comment>
<dbReference type="OrthoDB" id="4062651at2759"/>
<name>G9PAS8_HYPAI</name>
<proteinExistence type="predicted"/>
<dbReference type="Gene3D" id="1.10.510.10">
    <property type="entry name" value="Transferase(Phosphotransferase) domain 1"/>
    <property type="match status" value="1"/>
</dbReference>
<dbReference type="HOGENOM" id="CLU_035264_1_1_1"/>
<feature type="domain" description="Protein kinase" evidence="1">
    <location>
        <begin position="202"/>
        <end position="312"/>
    </location>
</feature>
<evidence type="ECO:0000313" key="3">
    <source>
        <dbReference type="Proteomes" id="UP000005426"/>
    </source>
</evidence>
<gene>
    <name evidence="2" type="ORF">TRIATDRAFT_322590</name>
</gene>
<dbReference type="GO" id="GO:0004672">
    <property type="term" value="F:protein kinase activity"/>
    <property type="evidence" value="ECO:0007669"/>
    <property type="project" value="InterPro"/>
</dbReference>
<dbReference type="SUPFAM" id="SSF56112">
    <property type="entry name" value="Protein kinase-like (PK-like)"/>
    <property type="match status" value="1"/>
</dbReference>
<protein>
    <recommendedName>
        <fullName evidence="1">Protein kinase domain-containing protein</fullName>
    </recommendedName>
</protein>
<dbReference type="OMA" id="DKNDDAW"/>